<evidence type="ECO:0000313" key="1">
    <source>
        <dbReference type="EMBL" id="RUT79786.1"/>
    </source>
</evidence>
<reference evidence="1 2" key="1">
    <citation type="submission" date="2018-11" db="EMBL/GenBank/DDBJ databases">
        <title>Parancylomarina longa gen. nov., sp. nov., isolated from sediments of southern Okinawa.</title>
        <authorList>
            <person name="Fu T."/>
        </authorList>
    </citation>
    <scope>NUCLEOTIDE SEQUENCE [LARGE SCALE GENOMIC DNA]</scope>
    <source>
        <strain evidence="1 2">T3-2 S1-C</strain>
    </source>
</reference>
<evidence type="ECO:0000313" key="2">
    <source>
        <dbReference type="Proteomes" id="UP000282985"/>
    </source>
</evidence>
<dbReference type="PROSITE" id="PS51273">
    <property type="entry name" value="GATASE_TYPE_1"/>
    <property type="match status" value="1"/>
</dbReference>
<dbReference type="AlphaFoldDB" id="A0A434AZ24"/>
<accession>A0A434AZ24</accession>
<organism evidence="1 2">
    <name type="scientific">Ancylomarina longa</name>
    <dbReference type="NCBI Taxonomy" id="2487017"/>
    <lineage>
        <taxon>Bacteria</taxon>
        <taxon>Pseudomonadati</taxon>
        <taxon>Bacteroidota</taxon>
        <taxon>Bacteroidia</taxon>
        <taxon>Marinilabiliales</taxon>
        <taxon>Marinifilaceae</taxon>
        <taxon>Ancylomarina</taxon>
    </lineage>
</organism>
<comment type="caution">
    <text evidence="1">The sequence shown here is derived from an EMBL/GenBank/DDBJ whole genome shotgun (WGS) entry which is preliminary data.</text>
</comment>
<protein>
    <submittedName>
        <fullName evidence="1">Biofilm PGA synthesis protein PgaB</fullName>
    </submittedName>
</protein>
<dbReference type="SUPFAM" id="SSF52317">
    <property type="entry name" value="Class I glutamine amidotransferase-like"/>
    <property type="match status" value="1"/>
</dbReference>
<dbReference type="EMBL" id="RJJX01000001">
    <property type="protein sequence ID" value="RUT79786.1"/>
    <property type="molecule type" value="Genomic_DNA"/>
</dbReference>
<dbReference type="Proteomes" id="UP000282985">
    <property type="component" value="Unassembled WGS sequence"/>
</dbReference>
<proteinExistence type="predicted"/>
<dbReference type="Gene3D" id="3.40.50.880">
    <property type="match status" value="1"/>
</dbReference>
<gene>
    <name evidence="1" type="ORF">DLK05_00050</name>
</gene>
<dbReference type="OrthoDB" id="1010719at2"/>
<dbReference type="RefSeq" id="WP_127341925.1">
    <property type="nucleotide sequence ID" value="NZ_RJJX01000001.1"/>
</dbReference>
<sequence>MKLSKKSILLVIYLVFLFSPACKRVELKENSRQIKVGVFNINGDSPWCITDAMEALKIDPNIDCEIIRASQIMSDEILQFDAIVFPGGSGRAETESLGSLGIERVKYLVKEKGIAVVGICAGAYIMTNTPDYPCLKLNGFEAIDIEHDHRGYGLTKFALTKKGIDIFPELKNRTVSFCQYYEGPILIPVKDDAPKIELASMLSDIHTVEGSPANMTVNRPFIVTSSFGKGKVASFVGHPESTPGMRWMLPRMIRWATNQKLISYSSEIIRPDFYKHEIIFDQKVEKIQSTYYKNLSGNTKEKLEAIDKVIELACWSAKKWIPGMLRDQDSNVRSKASEALLLLERTDAIPDLQIAIQNETNDKTKQQLIVNLNHLKALLGANTKSQ</sequence>
<name>A0A434AZ24_9BACT</name>
<keyword evidence="2" id="KW-1185">Reference proteome</keyword>
<dbReference type="InterPro" id="IPR029062">
    <property type="entry name" value="Class_I_gatase-like"/>
</dbReference>